<evidence type="ECO:0000313" key="3">
    <source>
        <dbReference type="EMBL" id="CAF4932242.1"/>
    </source>
</evidence>
<dbReference type="Proteomes" id="UP000681720">
    <property type="component" value="Unassembled WGS sequence"/>
</dbReference>
<dbReference type="EMBL" id="CAJOBH010060547">
    <property type="protein sequence ID" value="CAF4422550.1"/>
    <property type="molecule type" value="Genomic_DNA"/>
</dbReference>
<accession>A0A8S3CNG8</accession>
<evidence type="ECO:0000313" key="4">
    <source>
        <dbReference type="EMBL" id="CAF4941196.1"/>
    </source>
</evidence>
<dbReference type="EMBL" id="CAJOBJ010184940">
    <property type="protein sequence ID" value="CAF4932242.1"/>
    <property type="molecule type" value="Genomic_DNA"/>
</dbReference>
<dbReference type="InterPro" id="IPR011042">
    <property type="entry name" value="6-blade_b-propeller_TolB-like"/>
</dbReference>
<proteinExistence type="predicted"/>
<evidence type="ECO:0000313" key="1">
    <source>
        <dbReference type="EMBL" id="CAF4422550.1"/>
    </source>
</evidence>
<reference evidence="3" key="1">
    <citation type="submission" date="2021-02" db="EMBL/GenBank/DDBJ databases">
        <authorList>
            <person name="Nowell W R."/>
        </authorList>
    </citation>
    <scope>NUCLEOTIDE SEQUENCE</scope>
</reference>
<evidence type="ECO:0000313" key="2">
    <source>
        <dbReference type="EMBL" id="CAF4526863.1"/>
    </source>
</evidence>
<name>A0A8S3CNG8_9BILA</name>
<dbReference type="EMBL" id="CAJOBH010083163">
    <property type="protein sequence ID" value="CAF4526863.1"/>
    <property type="molecule type" value="Genomic_DNA"/>
</dbReference>
<comment type="caution">
    <text evidence="3">The sequence shown here is derived from an EMBL/GenBank/DDBJ whole genome shotgun (WGS) entry which is preliminary data.</text>
</comment>
<dbReference type="Gene3D" id="2.120.10.30">
    <property type="entry name" value="TolB, C-terminal domain"/>
    <property type="match status" value="1"/>
</dbReference>
<gene>
    <name evidence="1" type="ORF">BYL167_LOCUS32533</name>
    <name evidence="2" type="ORF">BYL167_LOCUS37147</name>
    <name evidence="3" type="ORF">GIL414_LOCUS53367</name>
    <name evidence="4" type="ORF">GIL414_LOCUS53827</name>
</gene>
<protein>
    <submittedName>
        <fullName evidence="3">Uncharacterized protein</fullName>
    </submittedName>
</protein>
<dbReference type="Proteomes" id="UP000681967">
    <property type="component" value="Unassembled WGS sequence"/>
</dbReference>
<feature type="non-terminal residue" evidence="3">
    <location>
        <position position="57"/>
    </location>
</feature>
<dbReference type="EMBL" id="CAJOBJ010187450">
    <property type="protein sequence ID" value="CAF4941196.1"/>
    <property type="molecule type" value="Genomic_DNA"/>
</dbReference>
<organism evidence="3 5">
    <name type="scientific">Rotaria magnacalcarata</name>
    <dbReference type="NCBI Taxonomy" id="392030"/>
    <lineage>
        <taxon>Eukaryota</taxon>
        <taxon>Metazoa</taxon>
        <taxon>Spiralia</taxon>
        <taxon>Gnathifera</taxon>
        <taxon>Rotifera</taxon>
        <taxon>Eurotatoria</taxon>
        <taxon>Bdelloidea</taxon>
        <taxon>Philodinida</taxon>
        <taxon>Philodinidae</taxon>
        <taxon>Rotaria</taxon>
    </lineage>
</organism>
<feature type="non-terminal residue" evidence="3">
    <location>
        <position position="1"/>
    </location>
</feature>
<dbReference type="AlphaFoldDB" id="A0A8S3CNG8"/>
<sequence length="57" mass="6370">VNQGQTILKVPLTASGLTNGNENRILYVPRMRAVGISIDCRQQFVYFTDTSGKTIQR</sequence>
<evidence type="ECO:0000313" key="5">
    <source>
        <dbReference type="Proteomes" id="UP000681720"/>
    </source>
</evidence>